<dbReference type="SMART" id="SM00448">
    <property type="entry name" value="REC"/>
    <property type="match status" value="1"/>
</dbReference>
<dbReference type="InterPro" id="IPR011006">
    <property type="entry name" value="CheY-like_superfamily"/>
</dbReference>
<protein>
    <submittedName>
        <fullName evidence="5">Histidine kinase</fullName>
    </submittedName>
</protein>
<dbReference type="InterPro" id="IPR005561">
    <property type="entry name" value="ANTAR"/>
</dbReference>
<evidence type="ECO:0000256" key="2">
    <source>
        <dbReference type="SAM" id="Coils"/>
    </source>
</evidence>
<feature type="domain" description="ANTAR" evidence="4">
    <location>
        <begin position="123"/>
        <end position="184"/>
    </location>
</feature>
<dbReference type="EMBL" id="LODL01000005">
    <property type="protein sequence ID" value="KXB32454.1"/>
    <property type="molecule type" value="Genomic_DNA"/>
</dbReference>
<dbReference type="GO" id="GO:0003723">
    <property type="term" value="F:RNA binding"/>
    <property type="evidence" value="ECO:0007669"/>
    <property type="project" value="InterPro"/>
</dbReference>
<dbReference type="Gene3D" id="1.10.10.10">
    <property type="entry name" value="Winged helix-like DNA-binding domain superfamily/Winged helix DNA-binding domain"/>
    <property type="match status" value="1"/>
</dbReference>
<keyword evidence="2" id="KW-0175">Coiled coil</keyword>
<comment type="caution">
    <text evidence="5">The sequence shown here is derived from an EMBL/GenBank/DDBJ whole genome shotgun (WGS) entry which is preliminary data.</text>
</comment>
<dbReference type="PANTHER" id="PTHR43367:SF1">
    <property type="entry name" value="TWO-COMPONENT RESPONSE REGULATOR-LIKE APRR6-RELATED"/>
    <property type="match status" value="1"/>
</dbReference>
<dbReference type="PROSITE" id="PS50921">
    <property type="entry name" value="ANTAR"/>
    <property type="match status" value="1"/>
</dbReference>
<dbReference type="PROSITE" id="PS50110">
    <property type="entry name" value="RESPONSE_REGULATORY"/>
    <property type="match status" value="1"/>
</dbReference>
<dbReference type="Gene3D" id="3.40.50.2300">
    <property type="match status" value="1"/>
</dbReference>
<dbReference type="GO" id="GO:0000160">
    <property type="term" value="P:phosphorelay signal transduction system"/>
    <property type="evidence" value="ECO:0007669"/>
    <property type="project" value="InterPro"/>
</dbReference>
<proteinExistence type="predicted"/>
<dbReference type="InterPro" id="IPR008327">
    <property type="entry name" value="Sig_transdc_resp-reg_antiterm"/>
</dbReference>
<feature type="domain" description="Response regulatory" evidence="3">
    <location>
        <begin position="3"/>
        <end position="117"/>
    </location>
</feature>
<dbReference type="InterPro" id="IPR036388">
    <property type="entry name" value="WH-like_DNA-bd_sf"/>
</dbReference>
<dbReference type="PIRSF" id="PIRSF036382">
    <property type="entry name" value="RR_antiterm"/>
    <property type="match status" value="1"/>
</dbReference>
<accession>A0A133XNE8</accession>
<dbReference type="SMART" id="SM01012">
    <property type="entry name" value="ANTAR"/>
    <property type="match status" value="1"/>
</dbReference>
<evidence type="ECO:0000256" key="1">
    <source>
        <dbReference type="PROSITE-ProRule" id="PRU00169"/>
    </source>
</evidence>
<dbReference type="GO" id="GO:0016301">
    <property type="term" value="F:kinase activity"/>
    <property type="evidence" value="ECO:0007669"/>
    <property type="project" value="UniProtKB-KW"/>
</dbReference>
<gene>
    <name evidence="5" type="ORF">AT959_01850</name>
</gene>
<dbReference type="InterPro" id="IPR001789">
    <property type="entry name" value="Sig_transdc_resp-reg_receiver"/>
</dbReference>
<feature type="modified residue" description="4-aspartylphosphate" evidence="1">
    <location>
        <position position="53"/>
    </location>
</feature>
<keyword evidence="1" id="KW-0597">Phosphoprotein</keyword>
<feature type="coiled-coil region" evidence="2">
    <location>
        <begin position="113"/>
        <end position="140"/>
    </location>
</feature>
<dbReference type="SUPFAM" id="SSF52172">
    <property type="entry name" value="CheY-like"/>
    <property type="match status" value="1"/>
</dbReference>
<dbReference type="AlphaFoldDB" id="A0A133XNE8"/>
<dbReference type="STRING" id="281362.AT959_01850"/>
<dbReference type="Proteomes" id="UP000070186">
    <property type="component" value="Unassembled WGS sequence"/>
</dbReference>
<dbReference type="Pfam" id="PF03861">
    <property type="entry name" value="ANTAR"/>
    <property type="match status" value="1"/>
</dbReference>
<dbReference type="Pfam" id="PF00072">
    <property type="entry name" value="Response_reg"/>
    <property type="match status" value="1"/>
</dbReference>
<organism evidence="5 6">
    <name type="scientific">Dechloromonas denitrificans</name>
    <dbReference type="NCBI Taxonomy" id="281362"/>
    <lineage>
        <taxon>Bacteria</taxon>
        <taxon>Pseudomonadati</taxon>
        <taxon>Pseudomonadota</taxon>
        <taxon>Betaproteobacteria</taxon>
        <taxon>Rhodocyclales</taxon>
        <taxon>Azonexaceae</taxon>
        <taxon>Dechloromonas</taxon>
    </lineage>
</organism>
<name>A0A133XNE8_9RHOO</name>
<sequence>MLTVLVIDESRSRAGEICAGLALAGYQVAAILAGSENLTAEVEKLQPDVILIDTDSPSRDTLEHLAAMNKDMPRPVVIFTQEDGQETIRDAVKAGVSAYIVDGLDPKRIKPIVEVARARFEDTQALRRELEETSKKLTDRKLVDQAKGVLMKARGLDEDAAYHAMRKLAMERGQTMAKVARDVIDMARVLL</sequence>
<keyword evidence="6" id="KW-1185">Reference proteome</keyword>
<evidence type="ECO:0000259" key="4">
    <source>
        <dbReference type="PROSITE" id="PS50921"/>
    </source>
</evidence>
<dbReference type="RefSeq" id="WP_066879982.1">
    <property type="nucleotide sequence ID" value="NZ_LODL01000005.1"/>
</dbReference>
<evidence type="ECO:0000259" key="3">
    <source>
        <dbReference type="PROSITE" id="PS50110"/>
    </source>
</evidence>
<keyword evidence="5" id="KW-0808">Transferase</keyword>
<keyword evidence="5" id="KW-0418">Kinase</keyword>
<dbReference type="PANTHER" id="PTHR43367">
    <property type="match status" value="1"/>
</dbReference>
<evidence type="ECO:0000313" key="6">
    <source>
        <dbReference type="Proteomes" id="UP000070186"/>
    </source>
</evidence>
<evidence type="ECO:0000313" key="5">
    <source>
        <dbReference type="EMBL" id="KXB32454.1"/>
    </source>
</evidence>
<reference evidence="5 6" key="1">
    <citation type="submission" date="2015-12" db="EMBL/GenBank/DDBJ databases">
        <title>Nitrous oxide reduction kinetics distinguish bacteria harboring typical versus atypical NosZ.</title>
        <authorList>
            <person name="Yoon S."/>
            <person name="Nissen S."/>
            <person name="Park D."/>
            <person name="Sanford R.A."/>
            <person name="Loeffler F.E."/>
        </authorList>
    </citation>
    <scope>NUCLEOTIDE SEQUENCE [LARGE SCALE GENOMIC DNA]</scope>
    <source>
        <strain evidence="5 6">ATCC BAA-841</strain>
    </source>
</reference>